<protein>
    <submittedName>
        <fullName evidence="1">Uncharacterized protein</fullName>
    </submittedName>
</protein>
<keyword evidence="2" id="KW-1185">Reference proteome</keyword>
<comment type="caution">
    <text evidence="1">The sequence shown here is derived from an EMBL/GenBank/DDBJ whole genome shotgun (WGS) entry which is preliminary data.</text>
</comment>
<evidence type="ECO:0000313" key="1">
    <source>
        <dbReference type="EMBL" id="MCY1718829.1"/>
    </source>
</evidence>
<organism evidence="1 2">
    <name type="scientific">Draconibacterium aestuarii</name>
    <dbReference type="NCBI Taxonomy" id="2998507"/>
    <lineage>
        <taxon>Bacteria</taxon>
        <taxon>Pseudomonadati</taxon>
        <taxon>Bacteroidota</taxon>
        <taxon>Bacteroidia</taxon>
        <taxon>Marinilabiliales</taxon>
        <taxon>Prolixibacteraceae</taxon>
        <taxon>Draconibacterium</taxon>
    </lineage>
</organism>
<sequence length="129" mass="15269">MKTRISQLVAALFFTFLVVGNGYATEHKTKASSHESNYEASLELENWMLDETIWSTSGSQLKIAQETRMEVENWMTNMYVWDVQVENLRLENWMVNENIWEVDHVVAYSETEQDLSIENWMVNENIWKI</sequence>
<dbReference type="AlphaFoldDB" id="A0A9X3J2Y6"/>
<dbReference type="EMBL" id="JAPOHD010000002">
    <property type="protein sequence ID" value="MCY1718829.1"/>
    <property type="molecule type" value="Genomic_DNA"/>
</dbReference>
<evidence type="ECO:0000313" key="2">
    <source>
        <dbReference type="Proteomes" id="UP001145087"/>
    </source>
</evidence>
<dbReference type="Proteomes" id="UP001145087">
    <property type="component" value="Unassembled WGS sequence"/>
</dbReference>
<proteinExistence type="predicted"/>
<reference evidence="1" key="1">
    <citation type="submission" date="2022-11" db="EMBL/GenBank/DDBJ databases">
        <title>Marilongibacter aestuarii gen. nov., sp. nov., isolated from tidal flat sediment.</title>
        <authorList>
            <person name="Jiayan W."/>
        </authorList>
    </citation>
    <scope>NUCLEOTIDE SEQUENCE</scope>
    <source>
        <strain evidence="1">Z1-6</strain>
    </source>
</reference>
<name>A0A9X3J2Y6_9BACT</name>
<dbReference type="RefSeq" id="WP_343331168.1">
    <property type="nucleotide sequence ID" value="NZ_JAPOHD010000002.1"/>
</dbReference>
<accession>A0A9X3J2Y6</accession>
<gene>
    <name evidence="1" type="ORF">OU798_00650</name>
</gene>